<organism evidence="1 2">
    <name type="scientific">Austropuccinia psidii MF-1</name>
    <dbReference type="NCBI Taxonomy" id="1389203"/>
    <lineage>
        <taxon>Eukaryota</taxon>
        <taxon>Fungi</taxon>
        <taxon>Dikarya</taxon>
        <taxon>Basidiomycota</taxon>
        <taxon>Pucciniomycotina</taxon>
        <taxon>Pucciniomycetes</taxon>
        <taxon>Pucciniales</taxon>
        <taxon>Sphaerophragmiaceae</taxon>
        <taxon>Austropuccinia</taxon>
    </lineage>
</organism>
<dbReference type="AlphaFoldDB" id="A0A9Q3GS56"/>
<gene>
    <name evidence="1" type="ORF">O181_016605</name>
</gene>
<dbReference type="EMBL" id="AVOT02004627">
    <property type="protein sequence ID" value="MBW0476890.1"/>
    <property type="molecule type" value="Genomic_DNA"/>
</dbReference>
<name>A0A9Q3GS56_9BASI</name>
<sequence length="118" mass="13128">MYGGMPPHACPGFLLFLAHNSLRFSRILTLHTQILRPVKDPNAVNTNPYTCTGSLQFKKLLMLGKPPNNSKNSLRQGSLPTISTLPYANADSQRFTHKTLGFYRFLTIQTIPYSGAGF</sequence>
<protein>
    <submittedName>
        <fullName evidence="1">Uncharacterized protein</fullName>
    </submittedName>
</protein>
<dbReference type="Proteomes" id="UP000765509">
    <property type="component" value="Unassembled WGS sequence"/>
</dbReference>
<proteinExistence type="predicted"/>
<accession>A0A9Q3GS56</accession>
<comment type="caution">
    <text evidence="1">The sequence shown here is derived from an EMBL/GenBank/DDBJ whole genome shotgun (WGS) entry which is preliminary data.</text>
</comment>
<evidence type="ECO:0000313" key="2">
    <source>
        <dbReference type="Proteomes" id="UP000765509"/>
    </source>
</evidence>
<evidence type="ECO:0000313" key="1">
    <source>
        <dbReference type="EMBL" id="MBW0476890.1"/>
    </source>
</evidence>
<reference evidence="1" key="1">
    <citation type="submission" date="2021-03" db="EMBL/GenBank/DDBJ databases">
        <title>Draft genome sequence of rust myrtle Austropuccinia psidii MF-1, a brazilian biotype.</title>
        <authorList>
            <person name="Quecine M.C."/>
            <person name="Pachon D.M.R."/>
            <person name="Bonatelli M.L."/>
            <person name="Correr F.H."/>
            <person name="Franceschini L.M."/>
            <person name="Leite T.F."/>
            <person name="Margarido G.R.A."/>
            <person name="Almeida C.A."/>
            <person name="Ferrarezi J.A."/>
            <person name="Labate C.A."/>
        </authorList>
    </citation>
    <scope>NUCLEOTIDE SEQUENCE</scope>
    <source>
        <strain evidence="1">MF-1</strain>
    </source>
</reference>
<keyword evidence="2" id="KW-1185">Reference proteome</keyword>